<dbReference type="InterPro" id="IPR007248">
    <property type="entry name" value="Mpv17_PMP22"/>
</dbReference>
<dbReference type="EMBL" id="BEYU01000001">
    <property type="protein sequence ID" value="GBG23913.1"/>
    <property type="molecule type" value="Genomic_DNA"/>
</dbReference>
<accession>A0A2R5G650</accession>
<keyword evidence="5" id="KW-0472">Membrane</keyword>
<evidence type="ECO:0000256" key="4">
    <source>
        <dbReference type="ARBA" id="ARBA00022989"/>
    </source>
</evidence>
<dbReference type="PANTHER" id="PTHR11266">
    <property type="entry name" value="PEROXISOMAL MEMBRANE PROTEIN 2, PXMP2 MPV17"/>
    <property type="match status" value="1"/>
</dbReference>
<evidence type="ECO:0000313" key="8">
    <source>
        <dbReference type="Proteomes" id="UP000241890"/>
    </source>
</evidence>
<evidence type="ECO:0000256" key="1">
    <source>
        <dbReference type="ARBA" id="ARBA00004141"/>
    </source>
</evidence>
<keyword evidence="4" id="KW-1133">Transmembrane helix</keyword>
<dbReference type="GO" id="GO:0005737">
    <property type="term" value="C:cytoplasm"/>
    <property type="evidence" value="ECO:0007669"/>
    <property type="project" value="TreeGrafter"/>
</dbReference>
<evidence type="ECO:0000256" key="5">
    <source>
        <dbReference type="ARBA" id="ARBA00023136"/>
    </source>
</evidence>
<reference evidence="7 8" key="1">
    <citation type="submission" date="2017-12" db="EMBL/GenBank/DDBJ databases">
        <title>Sequencing, de novo assembly and annotation of complete genome of a new Thraustochytrid species, strain FCC1311.</title>
        <authorList>
            <person name="Sedici K."/>
            <person name="Godart F."/>
            <person name="Aiese Cigliano R."/>
            <person name="Sanseverino W."/>
            <person name="Barakat M."/>
            <person name="Ortet P."/>
            <person name="Marechal E."/>
            <person name="Cagnac O."/>
            <person name="Amato A."/>
        </authorList>
    </citation>
    <scope>NUCLEOTIDE SEQUENCE [LARGE SCALE GENOMIC DNA]</scope>
</reference>
<evidence type="ECO:0000256" key="2">
    <source>
        <dbReference type="ARBA" id="ARBA00006824"/>
    </source>
</evidence>
<dbReference type="GO" id="GO:0016020">
    <property type="term" value="C:membrane"/>
    <property type="evidence" value="ECO:0007669"/>
    <property type="project" value="UniProtKB-SubCell"/>
</dbReference>
<dbReference type="Proteomes" id="UP000241890">
    <property type="component" value="Unassembled WGS sequence"/>
</dbReference>
<dbReference type="Pfam" id="PF04117">
    <property type="entry name" value="Mpv17_PMP22"/>
    <property type="match status" value="1"/>
</dbReference>
<organism evidence="7 8">
    <name type="scientific">Hondaea fermentalgiana</name>
    <dbReference type="NCBI Taxonomy" id="2315210"/>
    <lineage>
        <taxon>Eukaryota</taxon>
        <taxon>Sar</taxon>
        <taxon>Stramenopiles</taxon>
        <taxon>Bigyra</taxon>
        <taxon>Labyrinthulomycetes</taxon>
        <taxon>Thraustochytrida</taxon>
        <taxon>Thraustochytriidae</taxon>
        <taxon>Hondaea</taxon>
    </lineage>
</organism>
<sequence>MASTVFARKAMSGSAMLSRALKERPIATNFALSGLLGLASDAICQFGVEGKSWESIDHARFWGMGSFAATYSFVKLNIYKLYPLAIPAFVARTAFTNGIASSLLDGLVHSPLLYLPTYYIYTGACHGETPMESLATYRQQFVPIMTSLLSIWTPVQAINFALVPPTHRVLFVCVCNLVWNCVLDFQSHSLAHGDDIIAHAPEIPLASEVMVAAA</sequence>
<protein>
    <recommendedName>
        <fullName evidence="9">Protein Mpv17</fullName>
    </recommendedName>
</protein>
<dbReference type="InParanoid" id="A0A2R5G650"/>
<evidence type="ECO:0000313" key="7">
    <source>
        <dbReference type="EMBL" id="GBG23913.1"/>
    </source>
</evidence>
<comment type="caution">
    <text evidence="7">The sequence shown here is derived from an EMBL/GenBank/DDBJ whole genome shotgun (WGS) entry which is preliminary data.</text>
</comment>
<comment type="subcellular location">
    <subcellularLocation>
        <location evidence="1">Membrane</location>
        <topology evidence="1">Multi-pass membrane protein</topology>
    </subcellularLocation>
</comment>
<keyword evidence="3" id="KW-0812">Transmembrane</keyword>
<dbReference type="AlphaFoldDB" id="A0A2R5G650"/>
<evidence type="ECO:0008006" key="9">
    <source>
        <dbReference type="Google" id="ProtNLM"/>
    </source>
</evidence>
<evidence type="ECO:0000256" key="6">
    <source>
        <dbReference type="RuleBase" id="RU363053"/>
    </source>
</evidence>
<comment type="similarity">
    <text evidence="2 6">Belongs to the peroxisomal membrane protein PXMP2/4 family.</text>
</comment>
<evidence type="ECO:0000256" key="3">
    <source>
        <dbReference type="ARBA" id="ARBA00022692"/>
    </source>
</evidence>
<proteinExistence type="inferred from homology"/>
<gene>
    <name evidence="7" type="ORF">FCC1311_001322</name>
</gene>
<keyword evidence="8" id="KW-1185">Reference proteome</keyword>
<dbReference type="PANTHER" id="PTHR11266:SF17">
    <property type="entry name" value="PROTEIN MPV17"/>
    <property type="match status" value="1"/>
</dbReference>
<name>A0A2R5G650_9STRA</name>